<dbReference type="PANTHER" id="PTHR34982:SF1">
    <property type="entry name" value="FLAGELLAR ASSEMBLY PROTEIN FLIH"/>
    <property type="match status" value="1"/>
</dbReference>
<keyword evidence="12" id="KW-0175">Coiled coil</keyword>
<keyword evidence="8" id="KW-0653">Protein transport</keyword>
<evidence type="ECO:0000256" key="7">
    <source>
        <dbReference type="ARBA" id="ARBA00022795"/>
    </source>
</evidence>
<evidence type="ECO:0000256" key="10">
    <source>
        <dbReference type="ARBA" id="ARBA00024335"/>
    </source>
</evidence>
<keyword evidence="9" id="KW-1006">Bacterial flagellum protein export</keyword>
<dbReference type="AlphaFoldDB" id="A0AA34RCJ4"/>
<reference evidence="15 16" key="1">
    <citation type="journal article" date="2011" name="J. Bacteriol.">
        <title>Genome sequence of the obligate intracellular animal pathogen Chlamydia pecorum E58.</title>
        <authorList>
            <person name="Mojica S."/>
            <person name="Huot Creasy H."/>
            <person name="Daugherty S."/>
            <person name="Read T.D."/>
            <person name="Kim T."/>
            <person name="Kaltenboeck B."/>
            <person name="Bavoil P."/>
            <person name="Myers G.S."/>
        </authorList>
    </citation>
    <scope>NUCLEOTIDE SEQUENCE [LARGE SCALE GENOMIC DNA]</scope>
    <source>
        <strain evidence="15 16">E58</strain>
    </source>
</reference>
<proteinExistence type="inferred from homology"/>
<dbReference type="SUPFAM" id="SSF160527">
    <property type="entry name" value="V-type ATPase subunit E-like"/>
    <property type="match status" value="1"/>
</dbReference>
<keyword evidence="5" id="KW-0813">Transport</keyword>
<feature type="region of interest" description="Disordered" evidence="13">
    <location>
        <begin position="206"/>
        <end position="227"/>
    </location>
</feature>
<feature type="compositionally biased region" description="Low complexity" evidence="13">
    <location>
        <begin position="211"/>
        <end position="220"/>
    </location>
</feature>
<evidence type="ECO:0000256" key="6">
    <source>
        <dbReference type="ARBA" id="ARBA00022490"/>
    </source>
</evidence>
<evidence type="ECO:0000256" key="2">
    <source>
        <dbReference type="ARBA" id="ARBA00004496"/>
    </source>
</evidence>
<evidence type="ECO:0000259" key="14">
    <source>
        <dbReference type="Pfam" id="PF02108"/>
    </source>
</evidence>
<evidence type="ECO:0000256" key="11">
    <source>
        <dbReference type="ARBA" id="ARBA00040494"/>
    </source>
</evidence>
<comment type="similarity">
    <text evidence="10">Belongs to the SctL stator family.</text>
</comment>
<dbReference type="KEGG" id="cpm:G5S_0213"/>
<sequence length="227" mass="25450">MKFFSLIHSQDDVSPNTKVLAPEAFSSLLDAEELLEHAKEDSETFLKNTEEECERLRQAAKTQGFKDGCSEWNAQLAFLQQEIQNLRNRVRDSLVQLAVASVKKIIGKELEMHPETIVSIISQALKELTQNKQITIYLNPKDLQIVEQNRPELKKIVEYADTLILTTKPEVTPGGCIIETEAGIVNAQLDVQLLALEKAFSSILKQKDPTVSESESPSSTQKEGKKE</sequence>
<evidence type="ECO:0000256" key="8">
    <source>
        <dbReference type="ARBA" id="ARBA00022927"/>
    </source>
</evidence>
<evidence type="ECO:0000256" key="9">
    <source>
        <dbReference type="ARBA" id="ARBA00023225"/>
    </source>
</evidence>
<accession>A0AA34RCJ4</accession>
<dbReference type="Gene3D" id="3.30.2320.30">
    <property type="entry name" value="ATP synthase, E subunit, C-terminal"/>
    <property type="match status" value="1"/>
</dbReference>
<keyword evidence="6" id="KW-0963">Cytoplasm</keyword>
<name>A0AA34RCJ4_CHLPE</name>
<evidence type="ECO:0000256" key="4">
    <source>
        <dbReference type="ARBA" id="ARBA00016507"/>
    </source>
</evidence>
<comment type="function">
    <text evidence="1">Needed for flagellar regrowth and assembly.</text>
</comment>
<dbReference type="PANTHER" id="PTHR34982">
    <property type="entry name" value="YOP PROTEINS TRANSLOCATION PROTEIN L"/>
    <property type="match status" value="1"/>
</dbReference>
<evidence type="ECO:0000313" key="15">
    <source>
        <dbReference type="EMBL" id="AEB41229.1"/>
    </source>
</evidence>
<dbReference type="GO" id="GO:0044781">
    <property type="term" value="P:bacterial-type flagellum organization"/>
    <property type="evidence" value="ECO:0007669"/>
    <property type="project" value="UniProtKB-KW"/>
</dbReference>
<dbReference type="InterPro" id="IPR038495">
    <property type="entry name" value="ATPase_E_C"/>
</dbReference>
<evidence type="ECO:0000256" key="1">
    <source>
        <dbReference type="ARBA" id="ARBA00003041"/>
    </source>
</evidence>
<dbReference type="Pfam" id="PF02108">
    <property type="entry name" value="FliH"/>
    <property type="match status" value="1"/>
</dbReference>
<evidence type="ECO:0000256" key="12">
    <source>
        <dbReference type="SAM" id="Coils"/>
    </source>
</evidence>
<dbReference type="NCBIfam" id="NF004968">
    <property type="entry name" value="PRK06328.1"/>
    <property type="match status" value="1"/>
</dbReference>
<gene>
    <name evidence="15" type="ordered locus">G5S_0213</name>
</gene>
<evidence type="ECO:0000256" key="3">
    <source>
        <dbReference type="ARBA" id="ARBA00006602"/>
    </source>
</evidence>
<evidence type="ECO:0000313" key="16">
    <source>
        <dbReference type="Proteomes" id="UP000008305"/>
    </source>
</evidence>
<dbReference type="InterPro" id="IPR018035">
    <property type="entry name" value="Flagellar_FliH/T3SS_HrpE"/>
</dbReference>
<dbReference type="GO" id="GO:0030254">
    <property type="term" value="P:protein secretion by the type III secretion system"/>
    <property type="evidence" value="ECO:0007669"/>
    <property type="project" value="InterPro"/>
</dbReference>
<evidence type="ECO:0000256" key="5">
    <source>
        <dbReference type="ARBA" id="ARBA00022448"/>
    </source>
</evidence>
<dbReference type="EMBL" id="CP002608">
    <property type="protein sequence ID" value="AEB41229.1"/>
    <property type="molecule type" value="Genomic_DNA"/>
</dbReference>
<protein>
    <recommendedName>
        <fullName evidence="4">Flagellar assembly protein FliH</fullName>
    </recommendedName>
    <alternativeName>
        <fullName evidence="11">Type 3 secretion system stator protein</fullName>
    </alternativeName>
</protein>
<dbReference type="RefSeq" id="WP_013712307.1">
    <property type="nucleotide sequence ID" value="NC_015408.1"/>
</dbReference>
<dbReference type="InterPro" id="IPR051472">
    <property type="entry name" value="T3SS_Stator/FliH"/>
</dbReference>
<comment type="similarity">
    <text evidence="3">Belongs to the FliH family.</text>
</comment>
<feature type="coiled-coil region" evidence="12">
    <location>
        <begin position="39"/>
        <end position="96"/>
    </location>
</feature>
<dbReference type="NCBIfam" id="TIGR02499">
    <property type="entry name" value="HrpE_YscL_not"/>
    <property type="match status" value="1"/>
</dbReference>
<comment type="subcellular location">
    <subcellularLocation>
        <location evidence="2">Cytoplasm</location>
    </subcellularLocation>
</comment>
<dbReference type="Proteomes" id="UP000008305">
    <property type="component" value="Chromosome"/>
</dbReference>
<dbReference type="GO" id="GO:0005829">
    <property type="term" value="C:cytosol"/>
    <property type="evidence" value="ECO:0007669"/>
    <property type="project" value="TreeGrafter"/>
</dbReference>
<organism evidence="15 16">
    <name type="scientific">Chlamydia pecorum (strain ATCC VR-628 / DSM 29919 / E58)</name>
    <name type="common">Chlamydophila pecorum</name>
    <dbReference type="NCBI Taxonomy" id="331635"/>
    <lineage>
        <taxon>Bacteria</taxon>
        <taxon>Pseudomonadati</taxon>
        <taxon>Chlamydiota</taxon>
        <taxon>Chlamydiia</taxon>
        <taxon>Chlamydiales</taxon>
        <taxon>Chlamydiaceae</taxon>
        <taxon>Chlamydia/Chlamydophila group</taxon>
        <taxon>Chlamydia</taxon>
    </lineage>
</organism>
<keyword evidence="7" id="KW-1005">Bacterial flagellum biogenesis</keyword>
<evidence type="ECO:0000256" key="13">
    <source>
        <dbReference type="SAM" id="MobiDB-lite"/>
    </source>
</evidence>
<feature type="domain" description="Flagellar assembly protein FliH/Type III secretion system HrpE" evidence="14">
    <location>
        <begin position="74"/>
        <end position="193"/>
    </location>
</feature>
<dbReference type="InterPro" id="IPR012842">
    <property type="entry name" value="T3SS_SctL/SctL2"/>
</dbReference>
<keyword evidence="16" id="KW-1185">Reference proteome</keyword>